<gene>
    <name evidence="3" type="ORF">JBS370_LOCUS7658</name>
    <name evidence="2" type="ORF">ZHD862_LOCUS25093</name>
</gene>
<dbReference type="PANTHER" id="PTHR10044">
    <property type="entry name" value="INHIBITOR OF APOPTOSIS"/>
    <property type="match status" value="1"/>
</dbReference>
<dbReference type="PANTHER" id="PTHR10044:SF139">
    <property type="entry name" value="DEATH-ASSOCIATED INHIBITOR OF APOPTOSIS 2"/>
    <property type="match status" value="1"/>
</dbReference>
<dbReference type="GO" id="GO:0005737">
    <property type="term" value="C:cytoplasm"/>
    <property type="evidence" value="ECO:0007669"/>
    <property type="project" value="TreeGrafter"/>
</dbReference>
<dbReference type="Gene3D" id="1.10.1170.10">
    <property type="entry name" value="Inhibitor Of Apoptosis Protein (2mihbC-IAP-1), Chain A"/>
    <property type="match status" value="3"/>
</dbReference>
<dbReference type="GO" id="GO:0043027">
    <property type="term" value="F:cysteine-type endopeptidase inhibitor activity involved in apoptotic process"/>
    <property type="evidence" value="ECO:0007669"/>
    <property type="project" value="TreeGrafter"/>
</dbReference>
<dbReference type="GO" id="GO:0005634">
    <property type="term" value="C:nucleus"/>
    <property type="evidence" value="ECO:0007669"/>
    <property type="project" value="TreeGrafter"/>
</dbReference>
<dbReference type="AlphaFoldDB" id="A0A818SRW4"/>
<comment type="caution">
    <text evidence="3">The sequence shown here is derived from an EMBL/GenBank/DDBJ whole genome shotgun (WGS) entry which is preliminary data.</text>
</comment>
<dbReference type="InterPro" id="IPR050784">
    <property type="entry name" value="IAP"/>
</dbReference>
<dbReference type="GO" id="GO:0051726">
    <property type="term" value="P:regulation of cell cycle"/>
    <property type="evidence" value="ECO:0007669"/>
    <property type="project" value="TreeGrafter"/>
</dbReference>
<reference evidence="3" key="1">
    <citation type="submission" date="2021-02" db="EMBL/GenBank/DDBJ databases">
        <authorList>
            <person name="Nowell W R."/>
        </authorList>
    </citation>
    <scope>NUCLEOTIDE SEQUENCE</scope>
</reference>
<dbReference type="SMART" id="SM00238">
    <property type="entry name" value="BIR"/>
    <property type="match status" value="2"/>
</dbReference>
<sequence>MSSARFHYTGNDDTVRCDTCGLEVSGWTLEMKPFAIHTKHNPACTFICFMLPTERTNELSAMSFTPACSISNDGEELCKSQNAEIIHDKNLLNRFDEVETLKQIRKRTYSDWPHRTSPSSEQMIEAGFFNCNVGDRAICLYCNLICQQWTPHTDDPYQIHKIISPKCPYIITKLRCDRLASSNDRYLSQRNFELDATAHHKEYVALKIRYVSFATWPNKNLPAVDDLVRAEFFYTGSKTVVTCFYCNGSLQNWRANDNSTIEHVRWFPHCAYARQLCGVELYRKIKESKQRREEHENYQKFIVLLEVNDVDVNNESVSISDNDLLARIVDAYLDLPISQSLLGRNFKLSIIRHCWKDQLLSKYNDFASDSDLLMACIILQKQAEYISGKGENIIVPSEHMKMLRKKQQAGPVPKDQTDSGSPLDDCA</sequence>
<dbReference type="Proteomes" id="UP000663864">
    <property type="component" value="Unassembled WGS sequence"/>
</dbReference>
<dbReference type="PROSITE" id="PS50143">
    <property type="entry name" value="BIR_REPEAT_2"/>
    <property type="match status" value="3"/>
</dbReference>
<dbReference type="EMBL" id="CAJOBD010000461">
    <property type="protein sequence ID" value="CAF3672802.1"/>
    <property type="molecule type" value="Genomic_DNA"/>
</dbReference>
<name>A0A818SRW4_9BILA</name>
<dbReference type="InterPro" id="IPR001370">
    <property type="entry name" value="BIR_rpt"/>
</dbReference>
<dbReference type="EMBL" id="CAJNOT010001756">
    <property type="protein sequence ID" value="CAF1245245.1"/>
    <property type="molecule type" value="Genomic_DNA"/>
</dbReference>
<dbReference type="SUPFAM" id="SSF57924">
    <property type="entry name" value="Inhibitor of apoptosis (IAP) repeat"/>
    <property type="match status" value="3"/>
</dbReference>
<evidence type="ECO:0000256" key="1">
    <source>
        <dbReference type="SAM" id="MobiDB-lite"/>
    </source>
</evidence>
<dbReference type="CDD" id="cd00022">
    <property type="entry name" value="BIR"/>
    <property type="match status" value="2"/>
</dbReference>
<evidence type="ECO:0000313" key="3">
    <source>
        <dbReference type="EMBL" id="CAF3672802.1"/>
    </source>
</evidence>
<dbReference type="GO" id="GO:0043066">
    <property type="term" value="P:negative regulation of apoptotic process"/>
    <property type="evidence" value="ECO:0007669"/>
    <property type="project" value="TreeGrafter"/>
</dbReference>
<accession>A0A818SRW4</accession>
<protein>
    <submittedName>
        <fullName evidence="3">Uncharacterized protein</fullName>
    </submittedName>
</protein>
<evidence type="ECO:0000313" key="4">
    <source>
        <dbReference type="Proteomes" id="UP000663836"/>
    </source>
</evidence>
<proteinExistence type="predicted"/>
<feature type="region of interest" description="Disordered" evidence="1">
    <location>
        <begin position="404"/>
        <end position="427"/>
    </location>
</feature>
<dbReference type="Proteomes" id="UP000663836">
    <property type="component" value="Unassembled WGS sequence"/>
</dbReference>
<dbReference type="Pfam" id="PF00653">
    <property type="entry name" value="BIR"/>
    <property type="match status" value="3"/>
</dbReference>
<evidence type="ECO:0000313" key="2">
    <source>
        <dbReference type="EMBL" id="CAF1245245.1"/>
    </source>
</evidence>
<organism evidence="3 4">
    <name type="scientific">Rotaria sordida</name>
    <dbReference type="NCBI Taxonomy" id="392033"/>
    <lineage>
        <taxon>Eukaryota</taxon>
        <taxon>Metazoa</taxon>
        <taxon>Spiralia</taxon>
        <taxon>Gnathifera</taxon>
        <taxon>Rotifera</taxon>
        <taxon>Eurotatoria</taxon>
        <taxon>Bdelloidea</taxon>
        <taxon>Philodinida</taxon>
        <taxon>Philodinidae</taxon>
        <taxon>Rotaria</taxon>
    </lineage>
</organism>